<dbReference type="InterPro" id="IPR055410">
    <property type="entry name" value="Beta-prop_CAF1B_HIR1"/>
</dbReference>
<dbReference type="AlphaFoldDB" id="A0A4P9YT35"/>
<keyword evidence="6 10" id="KW-0805">Transcription regulation</keyword>
<dbReference type="GO" id="GO:0006355">
    <property type="term" value="P:regulation of DNA-templated transcription"/>
    <property type="evidence" value="ECO:0007669"/>
    <property type="project" value="InterPro"/>
</dbReference>
<organism evidence="13 14">
    <name type="scientific">Rozella allomycis (strain CSF55)</name>
    <dbReference type="NCBI Taxonomy" id="988480"/>
    <lineage>
        <taxon>Eukaryota</taxon>
        <taxon>Fungi</taxon>
        <taxon>Fungi incertae sedis</taxon>
        <taxon>Cryptomycota</taxon>
        <taxon>Cryptomycota incertae sedis</taxon>
        <taxon>Rozella</taxon>
    </lineage>
</organism>
<dbReference type="InterPro" id="IPR036322">
    <property type="entry name" value="WD40_repeat_dom_sf"/>
</dbReference>
<dbReference type="GO" id="GO:0006338">
    <property type="term" value="P:chromatin remodeling"/>
    <property type="evidence" value="ECO:0007669"/>
    <property type="project" value="InterPro"/>
</dbReference>
<evidence type="ECO:0000259" key="11">
    <source>
        <dbReference type="Pfam" id="PF07569"/>
    </source>
</evidence>
<keyword evidence="7 10" id="KW-0804">Transcription</keyword>
<comment type="function">
    <text evidence="10">Required for replication-independent chromatin assembly and for the periodic repression of histone gene transcription during the cell cycle.</text>
</comment>
<comment type="similarity">
    <text evidence="2 10">Belongs to the WD repeat HIR1 family.</text>
</comment>
<feature type="repeat" description="WD" evidence="9">
    <location>
        <begin position="346"/>
        <end position="381"/>
    </location>
</feature>
<dbReference type="InterPro" id="IPR019015">
    <property type="entry name" value="HIRA_B_motif"/>
</dbReference>
<feature type="repeat" description="WD" evidence="9">
    <location>
        <begin position="447"/>
        <end position="480"/>
    </location>
</feature>
<proteinExistence type="inferred from homology"/>
<dbReference type="PROSITE" id="PS50082">
    <property type="entry name" value="WD_REPEATS_2"/>
    <property type="match status" value="4"/>
</dbReference>
<feature type="repeat" description="WD" evidence="9">
    <location>
        <begin position="270"/>
        <end position="312"/>
    </location>
</feature>
<evidence type="ECO:0000256" key="6">
    <source>
        <dbReference type="ARBA" id="ARBA00023015"/>
    </source>
</evidence>
<feature type="repeat" description="WD" evidence="9">
    <location>
        <begin position="405"/>
        <end position="446"/>
    </location>
</feature>
<protein>
    <recommendedName>
        <fullName evidence="10">Protein HIR</fullName>
    </recommendedName>
</protein>
<keyword evidence="3 9" id="KW-0853">WD repeat</keyword>
<dbReference type="PANTHER" id="PTHR13831">
    <property type="entry name" value="MEMBER OF THE HIR1 FAMILY OF WD-REPEAT PROTEINS"/>
    <property type="match status" value="1"/>
</dbReference>
<dbReference type="Gene3D" id="2.130.10.10">
    <property type="entry name" value="YVTN repeat-like/Quinoprotein amine dehydrogenase"/>
    <property type="match status" value="3"/>
</dbReference>
<dbReference type="GO" id="GO:0000417">
    <property type="term" value="C:HIR complex"/>
    <property type="evidence" value="ECO:0007669"/>
    <property type="project" value="TreeGrafter"/>
</dbReference>
<evidence type="ECO:0000313" key="14">
    <source>
        <dbReference type="Proteomes" id="UP000281549"/>
    </source>
</evidence>
<evidence type="ECO:0000313" key="13">
    <source>
        <dbReference type="EMBL" id="RKP21950.1"/>
    </source>
</evidence>
<evidence type="ECO:0000256" key="8">
    <source>
        <dbReference type="ARBA" id="ARBA00023242"/>
    </source>
</evidence>
<dbReference type="Pfam" id="PF09453">
    <property type="entry name" value="HIRA_B"/>
    <property type="match status" value="1"/>
</dbReference>
<evidence type="ECO:0000256" key="3">
    <source>
        <dbReference type="ARBA" id="ARBA00022574"/>
    </source>
</evidence>
<dbReference type="InterPro" id="IPR001680">
    <property type="entry name" value="WD40_rpt"/>
</dbReference>
<sequence>MSKDYLRGEGMECIFCELDYERMIEQMTIKKHEIELCSKKIDYKVIYKFLKKIKEAKTAEYERVLNEIKILDEDYKNVEKFVENLDYSDDETFEVPENDSRMRNGAKRSHSEMQNSFYSTFLNLDKRTSNHLGDLTASYFNHRLNSGTFQSFSEVISKFFKYSHFRIIKSIHVSDITHSNQIVSSIEFNTKGSLFATGGVTKKIRIFDFHSIVEDKSLTLHCPSHEIQTPAKISCLCWNSFLKSQIACSDYEGAITIYDVEKGSNPVMTFDEHEKRAWSVHVSPSDPMRLASGSDDCRVKIWSINQRQSVLTIDSRVNVDCLIKIWRFNALEELEDDREQKCLATLNRHQGTVLCVRWSPKDGRYLASCSDDRVILIWKYEGKSNNIGNLVSSDSVESYTVAKRITGHESDVVDLAWSFDEKYLASCGLDNQIIVWSTRDFSMVQKLEGHSGFVKGLAWDPANTFLASQSDDKSVTLWRIGEWRAEKKISEPFKDSIGACYFLRLSWSPDGAFIASTDAYNNGVSVSAILSRDESWKPSNSLVGHEGSVEVVKFSPIIYGVSEGRKRGEEDQGINVACLLAVGSHDNSISIWMTNQARPLAIFKNVFQENIHDMSWSSDGMHLLACGSDGTVVVMQLEKDDIKAKPLSKSQRESLMNESGFMKKENRLIENVVQLKFEREKSKVEGLIDVIEESDSQPLITTRVIHDLPDHKNVPREQIITKTKDGKRRITPMLIQKLDNEGNIKQSSNEPVLKEKSKSKRVTHCEPVTLTNKLLEIKPQPFYAMQTTINEAQYQLEAKNQQSYIQLVLRKDKKYFWSDILPGQVLCGVLNENFVAVACSGSKLIVYSQNGRRIFPVILLADEIVSLYCQNHFLICVSKDERVNVWDVKRMKCVVESASITSILKTSNLFSLEIENNSRLKAKMENNKCFFFHPDLRVWCPLESEEFRLADSMLFEAIYNPLDYESFEDSLEWIKELSMAPLSIRRKATISHIENQIASSQLLDIEKQVYWWKLYAKNVADQGLFEKAKEIVSLVKDTEFENLILSILSQNRKFQSLFQ</sequence>
<dbReference type="InterPro" id="IPR011494">
    <property type="entry name" value="HIRA-like_C"/>
</dbReference>
<dbReference type="Pfam" id="PF00400">
    <property type="entry name" value="WD40"/>
    <property type="match status" value="2"/>
</dbReference>
<dbReference type="GO" id="GO:0006351">
    <property type="term" value="P:DNA-templated transcription"/>
    <property type="evidence" value="ECO:0007669"/>
    <property type="project" value="InterPro"/>
</dbReference>
<accession>A0A4P9YT35</accession>
<dbReference type="SMART" id="SM00320">
    <property type="entry name" value="WD40"/>
    <property type="match status" value="9"/>
</dbReference>
<dbReference type="InterPro" id="IPR015943">
    <property type="entry name" value="WD40/YVTN_repeat-like_dom_sf"/>
</dbReference>
<name>A0A4P9YT35_ROZAC</name>
<feature type="domain" description="CAF1B/HIR1 beta-propeller" evidence="12">
    <location>
        <begin position="319"/>
        <end position="641"/>
    </location>
</feature>
<evidence type="ECO:0000259" key="12">
    <source>
        <dbReference type="Pfam" id="PF24105"/>
    </source>
</evidence>
<dbReference type="GO" id="GO:0005634">
    <property type="term" value="C:nucleus"/>
    <property type="evidence" value="ECO:0007669"/>
    <property type="project" value="UniProtKB-SubCell"/>
</dbReference>
<dbReference type="Pfam" id="PF24105">
    <property type="entry name" value="Beta-prop_CAF1B_HIR1"/>
    <property type="match status" value="1"/>
</dbReference>
<dbReference type="Pfam" id="PF07569">
    <property type="entry name" value="Hira"/>
    <property type="match status" value="1"/>
</dbReference>
<keyword evidence="10" id="KW-0678">Repressor</keyword>
<dbReference type="GO" id="GO:0000785">
    <property type="term" value="C:chromatin"/>
    <property type="evidence" value="ECO:0007669"/>
    <property type="project" value="TreeGrafter"/>
</dbReference>
<dbReference type="PANTHER" id="PTHR13831:SF0">
    <property type="entry name" value="PROTEIN HIRA"/>
    <property type="match status" value="1"/>
</dbReference>
<feature type="domain" description="Protein HIRA-like C-terminal" evidence="11">
    <location>
        <begin position="851"/>
        <end position="944"/>
    </location>
</feature>
<evidence type="ECO:0000256" key="2">
    <source>
        <dbReference type="ARBA" id="ARBA00007306"/>
    </source>
</evidence>
<keyword evidence="8 10" id="KW-0539">Nucleus</keyword>
<keyword evidence="5 10" id="KW-0156">Chromatin regulator</keyword>
<reference evidence="14" key="1">
    <citation type="journal article" date="2018" name="Nat. Microbiol.">
        <title>Leveraging single-cell genomics to expand the fungal tree of life.</title>
        <authorList>
            <person name="Ahrendt S.R."/>
            <person name="Quandt C.A."/>
            <person name="Ciobanu D."/>
            <person name="Clum A."/>
            <person name="Salamov A."/>
            <person name="Andreopoulos B."/>
            <person name="Cheng J.F."/>
            <person name="Woyke T."/>
            <person name="Pelin A."/>
            <person name="Henrissat B."/>
            <person name="Reynolds N.K."/>
            <person name="Benny G.L."/>
            <person name="Smith M.E."/>
            <person name="James T.Y."/>
            <person name="Grigoriev I.V."/>
        </authorList>
    </citation>
    <scope>NUCLEOTIDE SEQUENCE [LARGE SCALE GENOMIC DNA]</scope>
    <source>
        <strain evidence="14">CSF55</strain>
    </source>
</reference>
<dbReference type="InterPro" id="IPR031120">
    <property type="entry name" value="HIR1-like"/>
</dbReference>
<comment type="subcellular location">
    <subcellularLocation>
        <location evidence="1 10">Nucleus</location>
    </subcellularLocation>
</comment>
<gene>
    <name evidence="13" type="ORF">ROZALSC1DRAFT_26664</name>
</gene>
<dbReference type="CDD" id="cd00200">
    <property type="entry name" value="WD40"/>
    <property type="match status" value="2"/>
</dbReference>
<dbReference type="PROSITE" id="PS50294">
    <property type="entry name" value="WD_REPEATS_REGION"/>
    <property type="match status" value="3"/>
</dbReference>
<dbReference type="EMBL" id="ML004918">
    <property type="protein sequence ID" value="RKP21950.1"/>
    <property type="molecule type" value="Genomic_DNA"/>
</dbReference>
<evidence type="ECO:0000256" key="1">
    <source>
        <dbReference type="ARBA" id="ARBA00004123"/>
    </source>
</evidence>
<dbReference type="SUPFAM" id="SSF50978">
    <property type="entry name" value="WD40 repeat-like"/>
    <property type="match status" value="2"/>
</dbReference>
<evidence type="ECO:0000256" key="5">
    <source>
        <dbReference type="ARBA" id="ARBA00022853"/>
    </source>
</evidence>
<evidence type="ECO:0000256" key="7">
    <source>
        <dbReference type="ARBA" id="ARBA00023163"/>
    </source>
</evidence>
<keyword evidence="4 10" id="KW-0677">Repeat</keyword>
<evidence type="ECO:0000256" key="4">
    <source>
        <dbReference type="ARBA" id="ARBA00022737"/>
    </source>
</evidence>
<evidence type="ECO:0000256" key="10">
    <source>
        <dbReference type="RuleBase" id="RU364014"/>
    </source>
</evidence>
<evidence type="ECO:0000256" key="9">
    <source>
        <dbReference type="PROSITE-ProRule" id="PRU00221"/>
    </source>
</evidence>
<dbReference type="Proteomes" id="UP000281549">
    <property type="component" value="Unassembled WGS sequence"/>
</dbReference>
<dbReference type="GO" id="GO:0031491">
    <property type="term" value="F:nucleosome binding"/>
    <property type="evidence" value="ECO:0007669"/>
    <property type="project" value="TreeGrafter"/>
</dbReference>